<dbReference type="InterPro" id="IPR011010">
    <property type="entry name" value="DNA_brk_join_enz"/>
</dbReference>
<evidence type="ECO:0000313" key="3">
    <source>
        <dbReference type="EMBL" id="TXL65052.1"/>
    </source>
</evidence>
<sequence length="188" mass="21688">MEFVEPIRDRKKINDMKKYLQGNKRDFLLFTLGINSALRVSDLLELKFEDIIDEKLKPLDHIKLKETKTGKHNKIAISKGVKKAIINYVKEYYKGNLSYYVFYSRKGINKPIQRAMAWKVIKGAADAVEVKDIGTHSLRKTWAYHSYKAGTDIVIIQDMLNHSSPAITLRYIGITQDEKDRAVLSLDL</sequence>
<evidence type="ECO:0000313" key="4">
    <source>
        <dbReference type="Proteomes" id="UP000321574"/>
    </source>
</evidence>
<dbReference type="RefSeq" id="WP_147666842.1">
    <property type="nucleotide sequence ID" value="NZ_VDUW01000004.1"/>
</dbReference>
<dbReference type="SUPFAM" id="SSF56349">
    <property type="entry name" value="DNA breaking-rejoining enzymes"/>
    <property type="match status" value="1"/>
</dbReference>
<name>A0A5C8NV83_9BACI</name>
<keyword evidence="1" id="KW-0233">DNA recombination</keyword>
<dbReference type="InterPro" id="IPR002104">
    <property type="entry name" value="Integrase_catalytic"/>
</dbReference>
<feature type="domain" description="Tyr recombinase" evidence="2">
    <location>
        <begin position="4"/>
        <end position="184"/>
    </location>
</feature>
<dbReference type="GO" id="GO:0003677">
    <property type="term" value="F:DNA binding"/>
    <property type="evidence" value="ECO:0007669"/>
    <property type="project" value="InterPro"/>
</dbReference>
<proteinExistence type="predicted"/>
<dbReference type="GO" id="GO:0006310">
    <property type="term" value="P:DNA recombination"/>
    <property type="evidence" value="ECO:0007669"/>
    <property type="project" value="UniProtKB-KW"/>
</dbReference>
<dbReference type="InterPro" id="IPR050090">
    <property type="entry name" value="Tyrosine_recombinase_XerCD"/>
</dbReference>
<dbReference type="CDD" id="cd01192">
    <property type="entry name" value="INT_C_like_3"/>
    <property type="match status" value="1"/>
</dbReference>
<dbReference type="Gene3D" id="1.10.443.10">
    <property type="entry name" value="Intergrase catalytic core"/>
    <property type="match status" value="1"/>
</dbReference>
<dbReference type="Pfam" id="PF00589">
    <property type="entry name" value="Phage_integrase"/>
    <property type="match status" value="1"/>
</dbReference>
<dbReference type="GO" id="GO:0015074">
    <property type="term" value="P:DNA integration"/>
    <property type="evidence" value="ECO:0007669"/>
    <property type="project" value="InterPro"/>
</dbReference>
<dbReference type="AlphaFoldDB" id="A0A5C8NV83"/>
<dbReference type="EMBL" id="VDUW01000004">
    <property type="protein sequence ID" value="TXL65052.1"/>
    <property type="molecule type" value="Genomic_DNA"/>
</dbReference>
<dbReference type="PROSITE" id="PS51898">
    <property type="entry name" value="TYR_RECOMBINASE"/>
    <property type="match status" value="1"/>
</dbReference>
<comment type="caution">
    <text evidence="3">The sequence shown here is derived from an EMBL/GenBank/DDBJ whole genome shotgun (WGS) entry which is preliminary data.</text>
</comment>
<dbReference type="PANTHER" id="PTHR30349:SF82">
    <property type="entry name" value="INTEGRASE_RECOMBINASE YOEC-RELATED"/>
    <property type="match status" value="1"/>
</dbReference>
<evidence type="ECO:0000259" key="2">
    <source>
        <dbReference type="PROSITE" id="PS51898"/>
    </source>
</evidence>
<protein>
    <submittedName>
        <fullName evidence="3">Site-specific integrase</fullName>
    </submittedName>
</protein>
<dbReference type="OrthoDB" id="9788852at2"/>
<accession>A0A5C8NV83</accession>
<reference evidence="3 4" key="1">
    <citation type="submission" date="2019-06" db="EMBL/GenBank/DDBJ databases">
        <title>Cerasibacillus sp. nov., isolated from maize field.</title>
        <authorList>
            <person name="Lin S.-Y."/>
            <person name="Tsai C.-F."/>
            <person name="Young C.-C."/>
        </authorList>
    </citation>
    <scope>NUCLEOTIDE SEQUENCE [LARGE SCALE GENOMIC DNA]</scope>
    <source>
        <strain evidence="3 4">CC-CFT480</strain>
    </source>
</reference>
<dbReference type="InterPro" id="IPR013762">
    <property type="entry name" value="Integrase-like_cat_sf"/>
</dbReference>
<dbReference type="PANTHER" id="PTHR30349">
    <property type="entry name" value="PHAGE INTEGRASE-RELATED"/>
    <property type="match status" value="1"/>
</dbReference>
<organism evidence="3 4">
    <name type="scientific">Cerasibacillus terrae</name>
    <dbReference type="NCBI Taxonomy" id="2498845"/>
    <lineage>
        <taxon>Bacteria</taxon>
        <taxon>Bacillati</taxon>
        <taxon>Bacillota</taxon>
        <taxon>Bacilli</taxon>
        <taxon>Bacillales</taxon>
        <taxon>Bacillaceae</taxon>
        <taxon>Cerasibacillus</taxon>
    </lineage>
</organism>
<keyword evidence="4" id="KW-1185">Reference proteome</keyword>
<evidence type="ECO:0000256" key="1">
    <source>
        <dbReference type="ARBA" id="ARBA00023172"/>
    </source>
</evidence>
<gene>
    <name evidence="3" type="ORF">FHP05_07905</name>
</gene>
<dbReference type="Proteomes" id="UP000321574">
    <property type="component" value="Unassembled WGS sequence"/>
</dbReference>